<dbReference type="EMBL" id="CP013068">
    <property type="protein sequence ID" value="ALV28794.1"/>
    <property type="molecule type" value="Genomic_DNA"/>
</dbReference>
<dbReference type="Proteomes" id="UP000064921">
    <property type="component" value="Chromosome"/>
</dbReference>
<evidence type="ECO:0000313" key="2">
    <source>
        <dbReference type="EMBL" id="ALV28794.1"/>
    </source>
</evidence>
<keyword evidence="3" id="KW-1185">Reference proteome</keyword>
<evidence type="ECO:0008006" key="4">
    <source>
        <dbReference type="Google" id="ProtNLM"/>
    </source>
</evidence>
<feature type="signal peptide" evidence="1">
    <location>
        <begin position="1"/>
        <end position="27"/>
    </location>
</feature>
<dbReference type="STRING" id="121719.APZ00_18485"/>
<accession>A0A0U2W8K4</accession>
<dbReference type="AlphaFoldDB" id="A0A0U2W8K4"/>
<proteinExistence type="predicted"/>
<evidence type="ECO:0000313" key="3">
    <source>
        <dbReference type="Proteomes" id="UP000064921"/>
    </source>
</evidence>
<reference evidence="2 3" key="1">
    <citation type="submission" date="2015-10" db="EMBL/GenBank/DDBJ databases">
        <title>The world's first case of liver abscess caused by Pannonibacter phragmitetus.</title>
        <authorList>
            <person name="Ming D."/>
            <person name="Wang M."/>
            <person name="Zhou Y."/>
            <person name="Jiang T."/>
            <person name="Hu S."/>
        </authorList>
    </citation>
    <scope>NUCLEOTIDE SEQUENCE [LARGE SCALE GENOMIC DNA]</scope>
    <source>
        <strain evidence="2 3">31801</strain>
    </source>
</reference>
<dbReference type="KEGG" id="pphr:APZ00_18485"/>
<gene>
    <name evidence="2" type="ORF">APZ00_18485</name>
</gene>
<feature type="chain" id="PRO_5006833384" description="Secreted protein" evidence="1">
    <location>
        <begin position="28"/>
        <end position="61"/>
    </location>
</feature>
<evidence type="ECO:0000256" key="1">
    <source>
        <dbReference type="SAM" id="SignalP"/>
    </source>
</evidence>
<keyword evidence="1" id="KW-0732">Signal</keyword>
<organism evidence="2 3">
    <name type="scientific">Pannonibacter phragmitetus</name>
    <dbReference type="NCBI Taxonomy" id="121719"/>
    <lineage>
        <taxon>Bacteria</taxon>
        <taxon>Pseudomonadati</taxon>
        <taxon>Pseudomonadota</taxon>
        <taxon>Alphaproteobacteria</taxon>
        <taxon>Hyphomicrobiales</taxon>
        <taxon>Stappiaceae</taxon>
        <taxon>Pannonibacter</taxon>
    </lineage>
</organism>
<protein>
    <recommendedName>
        <fullName evidence="4">Secreted protein</fullName>
    </recommendedName>
</protein>
<sequence>MPVCMMVRRLLILCAASRALQSSSILAAFVEAMIAAELPQCPLRRDLEFFRSNHQKLPAMQ</sequence>
<name>A0A0U2W8K4_9HYPH</name>